<dbReference type="PANTHER" id="PTHR20883">
    <property type="entry name" value="PHYTANOYL-COA DIOXYGENASE DOMAIN CONTAINING 1"/>
    <property type="match status" value="1"/>
</dbReference>
<name>A0A382XU69_9ZZZZ</name>
<dbReference type="Gene3D" id="2.60.120.620">
    <property type="entry name" value="q2cbj1_9rhob like domain"/>
    <property type="match status" value="1"/>
</dbReference>
<dbReference type="Pfam" id="PF05721">
    <property type="entry name" value="PhyH"/>
    <property type="match status" value="1"/>
</dbReference>
<dbReference type="EMBL" id="UINC01170475">
    <property type="protein sequence ID" value="SVD74533.1"/>
    <property type="molecule type" value="Genomic_DNA"/>
</dbReference>
<dbReference type="PANTHER" id="PTHR20883:SF51">
    <property type="entry name" value="PHYTANOYL-COA HYDROXYLASE"/>
    <property type="match status" value="1"/>
</dbReference>
<feature type="non-terminal residue" evidence="1">
    <location>
        <position position="1"/>
    </location>
</feature>
<dbReference type="SUPFAM" id="SSF51197">
    <property type="entry name" value="Clavaminate synthase-like"/>
    <property type="match status" value="1"/>
</dbReference>
<reference evidence="1" key="1">
    <citation type="submission" date="2018-05" db="EMBL/GenBank/DDBJ databases">
        <authorList>
            <person name="Lanie J.A."/>
            <person name="Ng W.-L."/>
            <person name="Kazmierczak K.M."/>
            <person name="Andrzejewski T.M."/>
            <person name="Davidsen T.M."/>
            <person name="Wayne K.J."/>
            <person name="Tettelin H."/>
            <person name="Glass J.I."/>
            <person name="Rusch D."/>
            <person name="Podicherti R."/>
            <person name="Tsui H.-C.T."/>
            <person name="Winkler M.E."/>
        </authorList>
    </citation>
    <scope>NUCLEOTIDE SEQUENCE</scope>
</reference>
<protein>
    <recommendedName>
        <fullName evidence="2">Phytanoyl-CoA dioxygenase family protein</fullName>
    </recommendedName>
</protein>
<evidence type="ECO:0008006" key="2">
    <source>
        <dbReference type="Google" id="ProtNLM"/>
    </source>
</evidence>
<sequence length="218" mass="24128">VTAVCDERDEPQDQNLVDKVETTPDLCWLLEEGRLLDGITDLAGPGFIWCGSECNVTMHGSHPWHADRFGSSETEFLRVKVMIYLDETRADHGCLRVLPGSHRDPYHTALEPLLAQDAGVAERTLGVSGEQVPGVFVEATPGDVLFFNHTLWHGVFHGFPGRRFIALKFAEHPSLPAHVESLDRYSGGTVFRPHPALVEHRDPRLRGMVDGLAEMAAS</sequence>
<organism evidence="1">
    <name type="scientific">marine metagenome</name>
    <dbReference type="NCBI Taxonomy" id="408172"/>
    <lineage>
        <taxon>unclassified sequences</taxon>
        <taxon>metagenomes</taxon>
        <taxon>ecological metagenomes</taxon>
    </lineage>
</organism>
<proteinExistence type="predicted"/>
<evidence type="ECO:0000313" key="1">
    <source>
        <dbReference type="EMBL" id="SVD74533.1"/>
    </source>
</evidence>
<accession>A0A382XU69</accession>
<dbReference type="InterPro" id="IPR008775">
    <property type="entry name" value="Phytyl_CoA_dOase-like"/>
</dbReference>
<gene>
    <name evidence="1" type="ORF">METZ01_LOCUS427387</name>
</gene>
<dbReference type="AlphaFoldDB" id="A0A382XU69"/>